<feature type="compositionally biased region" description="Basic and acidic residues" evidence="8">
    <location>
        <begin position="392"/>
        <end position="402"/>
    </location>
</feature>
<evidence type="ECO:0000256" key="1">
    <source>
        <dbReference type="ARBA" id="ARBA00002132"/>
    </source>
</evidence>
<keyword evidence="10" id="KW-1185">Reference proteome</keyword>
<dbReference type="GeneID" id="106491155"/>
<feature type="region of interest" description="Disordered" evidence="8">
    <location>
        <begin position="1"/>
        <end position="114"/>
    </location>
</feature>
<dbReference type="GO" id="GO:0030154">
    <property type="term" value="P:cell differentiation"/>
    <property type="evidence" value="ECO:0007669"/>
    <property type="project" value="UniProtKB-KW"/>
</dbReference>
<evidence type="ECO:0000256" key="4">
    <source>
        <dbReference type="ARBA" id="ARBA00022490"/>
    </source>
</evidence>
<feature type="compositionally biased region" description="Basic residues" evidence="8">
    <location>
        <begin position="35"/>
        <end position="51"/>
    </location>
</feature>
<reference evidence="10" key="1">
    <citation type="submission" date="2025-05" db="UniProtKB">
        <authorList>
            <consortium name="RefSeq"/>
        </authorList>
    </citation>
    <scope>NUCLEOTIDE SEQUENCE [LARGE SCALE GENOMIC DNA]</scope>
</reference>
<keyword evidence="6" id="KW-0744">Spermatogenesis</keyword>
<feature type="region of interest" description="Disordered" evidence="8">
    <location>
        <begin position="255"/>
        <end position="437"/>
    </location>
</feature>
<evidence type="ECO:0000256" key="6">
    <source>
        <dbReference type="ARBA" id="ARBA00022871"/>
    </source>
</evidence>
<dbReference type="CTD" id="375337"/>
<gene>
    <name evidence="11" type="primary">TOPAZ1</name>
</gene>
<feature type="compositionally biased region" description="Gly residues" evidence="8">
    <location>
        <begin position="19"/>
        <end position="32"/>
    </location>
</feature>
<feature type="compositionally biased region" description="Basic and acidic residues" evidence="8">
    <location>
        <begin position="411"/>
        <end position="429"/>
    </location>
</feature>
<accession>A0A8B7J4X7</accession>
<evidence type="ECO:0000256" key="2">
    <source>
        <dbReference type="ARBA" id="ARBA00004514"/>
    </source>
</evidence>
<feature type="compositionally biased region" description="Low complexity" evidence="8">
    <location>
        <begin position="351"/>
        <end position="360"/>
    </location>
</feature>
<evidence type="ECO:0000256" key="7">
    <source>
        <dbReference type="ARBA" id="ARBA00031943"/>
    </source>
</evidence>
<evidence type="ECO:0000313" key="11">
    <source>
        <dbReference type="RefSeq" id="XP_013806155.2"/>
    </source>
</evidence>
<dbReference type="GO" id="GO:0005829">
    <property type="term" value="C:cytosol"/>
    <property type="evidence" value="ECO:0007669"/>
    <property type="project" value="UniProtKB-SubCell"/>
</dbReference>
<feature type="region of interest" description="Disordered" evidence="8">
    <location>
        <begin position="161"/>
        <end position="185"/>
    </location>
</feature>
<proteinExistence type="predicted"/>
<feature type="compositionally biased region" description="Basic and acidic residues" evidence="8">
    <location>
        <begin position="161"/>
        <end position="170"/>
    </location>
</feature>
<evidence type="ECO:0000256" key="8">
    <source>
        <dbReference type="SAM" id="MobiDB-lite"/>
    </source>
</evidence>
<dbReference type="GO" id="GO:0048137">
    <property type="term" value="P:spermatocyte division"/>
    <property type="evidence" value="ECO:0007669"/>
    <property type="project" value="TreeGrafter"/>
</dbReference>
<protein>
    <recommendedName>
        <fullName evidence="3">Protein TOPAZ1</fullName>
    </recommendedName>
    <alternativeName>
        <fullName evidence="7">Testis- and ovary-specific PAZ domain-containing protein 1</fullName>
    </alternativeName>
</protein>
<dbReference type="OrthoDB" id="8859650at2759"/>
<dbReference type="InterPro" id="IPR029435">
    <property type="entry name" value="TOPAZ1_dom"/>
</dbReference>
<dbReference type="InterPro" id="IPR038952">
    <property type="entry name" value="TOPAZ1"/>
</dbReference>
<comment type="subcellular location">
    <subcellularLocation>
        <location evidence="2">Cytoplasm</location>
        <location evidence="2">Cytosol</location>
    </subcellularLocation>
</comment>
<keyword evidence="5" id="KW-0221">Differentiation</keyword>
<sequence length="1984" mass="220707">MPQLRSGKAIAAARAGLAEGPGGGPGSPGGAAAGKPRRRPGAKRGARPAPKRRAEWPLAPCLPPAWSPAAAPERCAPLASARERGGSRQRLPGNTGKGRRGRRAAGGPKDVTRWVSGTAGSEEGQAAAMPVGTLWGEAISRGIEQGRQPFFTETSLQKELSAEFGRKEHSPQGLNPLGFQESSGSSGVKGECAFMDLKLQISSSDEERESTERQSVCCSPEPEALRPAEGTCSTEKESHCSLIIPNLQISELEESLGTRKRSSLSELKPQEKVVAPRKRDGCPLTGSREPGTLEKKKRCLSRNGGASLVKPKLQSPRKTGSSSLVELHAQHPASKKGTVILNKRDRRSVALPQLQSLSSQEQPRNRGKTQKHAIMEEQQSSDPQEEAGSLGERVKEKWKEIEQDSGTQAVKELKTNLNRSEDSNEKKPYSSESPKIATLDGTQSKRFLCHSLAKRSGVQCKKRKNGIDQIKCLQSFSVSTAEKAKNISAKCEAEHCGNTLTHCNCLPFVTEKNPVVRLEACSYINTLVKSSVNGSASSCKISGFFHVAQGKGKPVCPDGTVEERDMNCSTNGMQNERSPLKRGSLFSKEEKHQNRGGYFSCLQSENSKCSQERKWIGRQPRKKLQIVEKAAVQNVLTDMANKCSECGLKTEDPVATSDSLAVFGLNHKEMTLSASYDHTSDLNIGKNTHEAQNTSVSRKNSIKFLALEDCFKETSERSVVAKGENSNSVAPQDYFANSGSLRMLTQVCDVSNCQECLPDENLNKAIKKLEHSTCQRTIPMSGKNVWPLESCARTSEWFHKDHRSISKGEKLLSSGFEESTDKSSIEAVGDNALTGSLRQLDLHISPAEINRQSAHKIMDLNTECLTSLGTPESSSLDIYGTLRISSNENLESSVNTGRSSIAFNLDDVQGVKATLNSTTKQKDKSKGAVAKRNPSMMVQNGTSTGNNSRINLSHKASVVKQTLSDLKLMKVLNTGNLSNFKIPLRKNKPESRKLDAVLSFGRKSCSPLEVLDNASVSKRQKRDQETFLVISEQQPLSVVNDVSSTASMKKKADDIHNKDFEHDGSEDLSNEISTLPERVSFYPHAVVERQLESSASDSRATEHVPKSNLSDHSWNAINHPVALEVHNDSKSRGNLSQHRSEKFPDVLEAYKEDILVIDVIQDDPDLFGTSDDEDPSLTDSENCPAKKSCSSIFITEEKPEFKPQYPVISENKDLVDQFRDSMVQESGMLNDTENFCHLVLKANEIKTHNSLSGSSPLGGVTEDSFEDGQLSELDELLKGSDMDEEFRFADGMAGTKQEKTGEAGKSDCKFKDLLNCELQSGLTLPALKVNVPSEGTVLKPWTNDFRFSGQSSLLPLQNYGDSEPWKMDRNVKASHSIHQLLEMIELPRKYCRLYFTTLRGCERAKCWFWHVPEQGDEKICMAILRTYITINELGLLQRATQIFIKFYREVTPGVDFASQVLNDLLVSLLKNCLFQEVFQILNVTVLINMLPAVDVLLKIFEYMASLNVKDAVPTLISIFCKLVDAGMFLEFEHFNFIIKFLHQLQVSSQEINTILNIKSRFQEKHFKKNWHFDFNLVMTEIQHCKEKSDWTKLGNLYISLRTGHEQFGDLQKLSLFIAEILTRDSEEERPGVPFCDFADAVIKNSHCNEADRIFIGRTGISVMYSYHKVLQWIKGRKVLDKLHELKIYFTVLKGLTGPEKSASRCQIVNTAAEFFLKTGSLDGATWVLRESGWITNAPVWPCDKMDILNRHNLLRSLVHEYLSKSLYRQAFEVLQNLPGFQNCSDTVDVPWYSRLFNKLINACFESKNLGISSSAIDFMLSKNIPIDFFLLRGLITSLGRSCLWSKARTYYKSALSLGCYPLLQGNLYHKLLPIPSYLSEVEMLLAIEIFLVSNASDVQSPGATSQTLQIILKRCEDPKGQNKDDYQTAVERLILAARISDPKLFLKHMTMNVNMEEVYSLDLTSALKWLQENMKWAGRVWLFQ</sequence>
<organism evidence="10 11">
    <name type="scientific">Apteryx mantelli</name>
    <name type="common">North Island brown kiwi</name>
    <dbReference type="NCBI Taxonomy" id="2696672"/>
    <lineage>
        <taxon>Eukaryota</taxon>
        <taxon>Metazoa</taxon>
        <taxon>Chordata</taxon>
        <taxon>Craniata</taxon>
        <taxon>Vertebrata</taxon>
        <taxon>Euteleostomi</taxon>
        <taxon>Archelosauria</taxon>
        <taxon>Archosauria</taxon>
        <taxon>Dinosauria</taxon>
        <taxon>Saurischia</taxon>
        <taxon>Theropoda</taxon>
        <taxon>Coelurosauria</taxon>
        <taxon>Aves</taxon>
        <taxon>Palaeognathae</taxon>
        <taxon>Apterygiformes</taxon>
        <taxon>Apterygidae</taxon>
        <taxon>Apteryx</taxon>
    </lineage>
</organism>
<dbReference type="RefSeq" id="XP_013806155.2">
    <property type="nucleotide sequence ID" value="XM_013950701.2"/>
</dbReference>
<dbReference type="PANTHER" id="PTHR35671:SF1">
    <property type="entry name" value="PROTEIN TOPAZ1"/>
    <property type="match status" value="1"/>
</dbReference>
<feature type="region of interest" description="Disordered" evidence="8">
    <location>
        <begin position="1091"/>
        <end position="1113"/>
    </location>
</feature>
<evidence type="ECO:0000259" key="9">
    <source>
        <dbReference type="Pfam" id="PF14669"/>
    </source>
</evidence>
<evidence type="ECO:0000313" key="10">
    <source>
        <dbReference type="Proteomes" id="UP001652627"/>
    </source>
</evidence>
<feature type="domain" description="Protein TOPAZ1" evidence="9">
    <location>
        <begin position="1581"/>
        <end position="1755"/>
    </location>
</feature>
<evidence type="ECO:0000256" key="3">
    <source>
        <dbReference type="ARBA" id="ARBA00016464"/>
    </source>
</evidence>
<dbReference type="Proteomes" id="UP001652627">
    <property type="component" value="Chromosome 2"/>
</dbReference>
<feature type="region of interest" description="Disordered" evidence="8">
    <location>
        <begin position="919"/>
        <end position="949"/>
    </location>
</feature>
<reference evidence="11" key="2">
    <citation type="submission" date="2025-08" db="UniProtKB">
        <authorList>
            <consortium name="RefSeq"/>
        </authorList>
    </citation>
    <scope>IDENTIFICATION</scope>
    <source>
        <tissue evidence="11">Blood</tissue>
    </source>
</reference>
<comment type="function">
    <text evidence="1">Important for normal spermatogenesis and male fertility. Specifically required for progression to the post-meiotic stages of spermatocyte development. Seems to be necessary for normal expression levels of a number of testis-expressed gene transcripts, although its role in this process is unclear.</text>
</comment>
<feature type="region of interest" description="Disordered" evidence="8">
    <location>
        <begin position="202"/>
        <end position="232"/>
    </location>
</feature>
<keyword evidence="4" id="KW-0963">Cytoplasm</keyword>
<dbReference type="PANTHER" id="PTHR35671">
    <property type="entry name" value="PROTEIN TOPAZ1"/>
    <property type="match status" value="1"/>
</dbReference>
<feature type="compositionally biased region" description="Polar residues" evidence="8">
    <location>
        <begin position="936"/>
        <end position="949"/>
    </location>
</feature>
<name>A0A8B7J4X7_9AVES</name>
<feature type="compositionally biased region" description="Low complexity" evidence="8">
    <location>
        <begin position="7"/>
        <end position="18"/>
    </location>
</feature>
<dbReference type="KEGG" id="aam:106491155"/>
<dbReference type="Pfam" id="PF14669">
    <property type="entry name" value="Asp_Glu_race_2"/>
    <property type="match status" value="1"/>
</dbReference>
<evidence type="ECO:0000256" key="5">
    <source>
        <dbReference type="ARBA" id="ARBA00022782"/>
    </source>
</evidence>